<reference evidence="5" key="1">
    <citation type="submission" date="2022-11" db="EMBL/GenBank/DDBJ databases">
        <authorList>
            <person name="Morgan W.R."/>
            <person name="Tartar A."/>
        </authorList>
    </citation>
    <scope>NUCLEOTIDE SEQUENCE</scope>
    <source>
        <strain evidence="5">ARSEF 373</strain>
    </source>
</reference>
<dbReference type="InterPro" id="IPR042201">
    <property type="entry name" value="FH2_Formin_sf"/>
</dbReference>
<feature type="compositionally biased region" description="Low complexity" evidence="2">
    <location>
        <begin position="1764"/>
        <end position="1773"/>
    </location>
</feature>
<dbReference type="Pfam" id="PF06367">
    <property type="entry name" value="Drf_FH3"/>
    <property type="match status" value="1"/>
</dbReference>
<evidence type="ECO:0000313" key="5">
    <source>
        <dbReference type="EMBL" id="DBA02399.1"/>
    </source>
</evidence>
<feature type="region of interest" description="Disordered" evidence="2">
    <location>
        <begin position="1663"/>
        <end position="1931"/>
    </location>
</feature>
<evidence type="ECO:0000259" key="4">
    <source>
        <dbReference type="PROSITE" id="PS51444"/>
    </source>
</evidence>
<feature type="compositionally biased region" description="Low complexity" evidence="2">
    <location>
        <begin position="1014"/>
        <end position="1025"/>
    </location>
</feature>
<feature type="region of interest" description="Disordered" evidence="2">
    <location>
        <begin position="564"/>
        <end position="597"/>
    </location>
</feature>
<feature type="region of interest" description="Disordered" evidence="2">
    <location>
        <begin position="992"/>
        <end position="1026"/>
    </location>
</feature>
<dbReference type="GO" id="GO:0003779">
    <property type="term" value="F:actin binding"/>
    <property type="evidence" value="ECO:0007669"/>
    <property type="project" value="InterPro"/>
</dbReference>
<dbReference type="GO" id="GO:0031267">
    <property type="term" value="F:small GTPase binding"/>
    <property type="evidence" value="ECO:0007669"/>
    <property type="project" value="InterPro"/>
</dbReference>
<dbReference type="GO" id="GO:0006887">
    <property type="term" value="P:exocytosis"/>
    <property type="evidence" value="ECO:0007669"/>
    <property type="project" value="TreeGrafter"/>
</dbReference>
<dbReference type="InterPro" id="IPR016024">
    <property type="entry name" value="ARM-type_fold"/>
</dbReference>
<feature type="compositionally biased region" description="Low complexity" evidence="2">
    <location>
        <begin position="1832"/>
        <end position="1841"/>
    </location>
</feature>
<dbReference type="InterPro" id="IPR015425">
    <property type="entry name" value="FH2_Formin"/>
</dbReference>
<sequence length="2829" mass="304372">MGNSNSNENGGASRYLAGCPPIPPAPPEAEVQTEFEAVLRSKQVTSIIVEEMSAMESHETKWMYVFLSKLCSDKEEKEWLDPRECVQQLLMVQHRDPSNSIELFRAVRINIILRAKEWVDKFLSVEGLQALTTLLASTERKLSGSSSRSSGEQSTKKPPLGSSPSSSCLSPAMIVSEEVLSVLFTLANTDQGVLAIVNNSECIGRLMRMFTSPILASNALKGRMLKRFGIICCHSHPAQAAVISAFTPATVASSQDRRFHELVTHFMANPMDTAFRVAILTFINTFINTTVDVSNRVALRADLEAHGLVSEVETLDKTELPVHLMVQVKMFLKGRTNDVAKSELEKRKSFDKLEVPSSLIESASATGTTSASVPSDTVLEALPTANTDTVNVVTDAVEQPTSVRPPTLHDLVLKLEHESQLLDDSARTHLTNVIQTLVATLVTTGTAGDTAKQVLAKLEQTLTTKAPEPPVSSTLQADAWSPHKEVTCGDSPSLGASGVQLDHCPSPAPEQVKRKSLTNKLTLPFLQGLRKAGGLAHTPASTPIAIESVKKDSKRPSFLMRRQSSLNAPESPQQSPRDQATTPNYPPLATPRKPELAVAATPAKPVLAAVASPSAGGSADVSKFRKLLSMGAPREAVRAKMQQAGVDPALLEEKASFQLPTPPASAALSPPPPAPMANSPVAAPSSSASQPTGAADVSRFRKLLSMGAPLSAVQAKMRQAGLDPALLDEKAGFGSIAAVAAALPSPPPAQPEPIPSAASPGVSKFRKLLAMGAPLPAVHAKMRQAGLDPALLDESGSKPAPAPAQTTPPPAPADLAATPASAPAGSKVKDHPDYAKFFKLLSMGAPRPAVKAKMTQAGVNPDLLDTPDAEMPSQQPAAAAAPASAPSPAPAHAAVKVKDHPDYAKFFKLLSMGAPRPAVKAKMTQAGVNPDLLDTPDADMPSEQPAPTSTDVAAAAPTPAAAAVKVKDHPDYAKFFKLLSMGAPREAVKAKMSQAGVKPELLDTPDADMPSEQSPTSATAPAAPAVKVKDHPDCAKFFKLLTMGAPREAVKAKMSQAGVKPELLDTPDADMPSEQPAGAAVGADGGKGAGTLKSSTFSPKLALSSMFAKHKVGIAPPASNQPEPTGVAVKDDPEYAKFFKLVTMGAPAEVVKGKMRVAGLRAELLDTPDAMLTPSGSAPAGGSNQAEHQPLGLNIRPAALKVELPKAPARPPPVKQLTRSFYWQQLKGDDIRGTIWEELDKESSLTSNQSLSSNNPEDFMPSASNNEPEKAPAPSLQLLLSDSDLMVLENEFPAPSKEAQSVGRNCRTPSFEPPKELASPKIVFLIDRGRANNISIIVKQFRMTNAALREAIMKLDPNVLTLERVQGLIKILPTDEEIAAITGFQGDPLTLNDAERILKELISVPRLKSRLGALQAKLQFPTLVRDLQGKLTKIRSASTEIQQSAEFRTVLLVILQVGNKMNQGTNRGNAKGFRLSDLTKLVQMKSVDKATTLLHFVARMIRAKKGNCVRLGDAFASLYDVQNIPIAELHGDMERVNELVSTIQMELTAQKLKNSIEEKEEHDAFEDIMSEFMATAGPTATNLKEELDQTFTLLRDTMARFGKDEDDGEPAAAPPGAPASFHAVAMSAGTFFAIIHEFTAALTKADRENEIKRLKEERLLKQRMSQLTRSQSAAGSLTPRPTSRSKSISVITTKDEEAAGPETPEPNKEREPLHRLSMPKLTTSRLMSPPRSLQSRPRAHANGLTFDNPALVEEPGNNSESNVAPTASAAATANQKCKESTSSHPGIAATSEPKKMEPPVLTIKIPEPVAPVTPASSTKIQVIKVESKRTEPSTPSSCSKPPTKESVAKLTAKKTGPALPGKVVKAASKQVSPQKIEPQKLEVIIPTSPKTSTPTGKNKTPKGQKSNDKDRENEKEKDKDKLKKRKSLVDKVTPFDVSSLEEIRTQLSKKHVSNSTRVVSSSVRPLAPISVAGPARSTSETDLETSAHDNNSAPPSPEKNTKATAATRELEVTLSAQGGAFLSRDKHVVDDGIPAQTLEVRSLLAPALVPPVRAAESDEASDIRGSDTISASPTSLTPPEVSRVLTSQYTSRGGSDADSPSAPLLPTELATIHRTLAAQGGAGSGGSDATSASSSSPVLDLFRSVPQKGMRGFLEGGSFADSTAASCAQRCADDFLCLSFDFDTQTRMCYVSHTDRYAHPEAFVDFATGVYYEWQNAVATPEFEPDGGVYSTQVALEIIVRKVSAHIYYRVVQIDVDGNALDNDTISSADLLDPNGNRTVVDSGTVIVLPPFSCRVYAVAAKVGMLDSPVVRSKDFQISASKYAFLVPTFNGHYHGNVARVQLDIKGKKRPRPARFHEFSSYDTHMGIGPYPNQVAVIDMSALNPDFKGFSGGFTAFAKTKYVNETYLVQTMGKKDEIIMVPAWRVVLSDQYVASPTHTGGIPPTLIRDAEYLYVTPYFNGVKYLGVIIRVLTETFASAKPIIHQLDLTQIDPSLKGFASSFTDDSKYAYFVPQENEQGLSGKMVRVELNNFTPAGVTVLDLEVINRLYVGFSSAFKYKDSAYLVPYRRPLHPDERTTNLREFPVSGSGLFVRVNLTTFATADSLDLTLTHPRLEGFSGAVRVTHYAYLVPYMAFRKAWSNELNSYSGMLARVDLRDFKTVDYLNLTAIHPELSGFVRGFAYRHYVFLVPHRFSYYVPRQEAQSGKVVRIDTTNFSPLGVRFLDVATSSRSQVPNVPDDDLRGFQGGFTSGKYGFFVPFFNGASFSGKICRVNLDVFDEVQVLDLTQLDPKLRGYVDGIVSKVQEPLETDLFAPFKLRQGTTTPYEYIY</sequence>
<dbReference type="PROSITE" id="PS51232">
    <property type="entry name" value="GBD_FH3"/>
    <property type="match status" value="1"/>
</dbReference>
<feature type="compositionally biased region" description="Low complexity" evidence="2">
    <location>
        <begin position="1886"/>
        <end position="1903"/>
    </location>
</feature>
<dbReference type="InterPro" id="IPR010473">
    <property type="entry name" value="GTPase-bd"/>
</dbReference>
<feature type="compositionally biased region" description="Low complexity" evidence="2">
    <location>
        <begin position="1244"/>
        <end position="1255"/>
    </location>
</feature>
<dbReference type="Gene3D" id="1.25.10.10">
    <property type="entry name" value="Leucine-rich Repeat Variant"/>
    <property type="match status" value="1"/>
</dbReference>
<evidence type="ECO:0000259" key="3">
    <source>
        <dbReference type="PROSITE" id="PS51232"/>
    </source>
</evidence>
<dbReference type="SUPFAM" id="SSF48371">
    <property type="entry name" value="ARM repeat"/>
    <property type="match status" value="1"/>
</dbReference>
<dbReference type="EMBL" id="DAKRPA010000032">
    <property type="protein sequence ID" value="DBA02399.1"/>
    <property type="molecule type" value="Genomic_DNA"/>
</dbReference>
<feature type="compositionally biased region" description="Low complexity" evidence="2">
    <location>
        <begin position="143"/>
        <end position="167"/>
    </location>
</feature>
<dbReference type="InterPro" id="IPR010472">
    <property type="entry name" value="FH3_dom"/>
</dbReference>
<dbReference type="SMART" id="SM01139">
    <property type="entry name" value="Drf_FH3"/>
    <property type="match status" value="1"/>
</dbReference>
<feature type="region of interest" description="Disordered" evidence="2">
    <location>
        <begin position="790"/>
        <end position="828"/>
    </location>
</feature>
<feature type="region of interest" description="Disordered" evidence="2">
    <location>
        <begin position="2053"/>
        <end position="2082"/>
    </location>
</feature>
<feature type="compositionally biased region" description="Polar residues" evidence="2">
    <location>
        <begin position="2067"/>
        <end position="2077"/>
    </location>
</feature>
<dbReference type="GO" id="GO:0071203">
    <property type="term" value="C:WASH complex"/>
    <property type="evidence" value="ECO:0007669"/>
    <property type="project" value="InterPro"/>
</dbReference>
<dbReference type="Pfam" id="PF02181">
    <property type="entry name" value="FH2"/>
    <property type="match status" value="1"/>
</dbReference>
<gene>
    <name evidence="5" type="ORF">N0F65_007218</name>
</gene>
<feature type="compositionally biased region" description="Basic and acidic residues" evidence="2">
    <location>
        <begin position="1905"/>
        <end position="1921"/>
    </location>
</feature>
<dbReference type="GO" id="GO:0030041">
    <property type="term" value="P:actin filament polymerization"/>
    <property type="evidence" value="ECO:0007669"/>
    <property type="project" value="TreeGrafter"/>
</dbReference>
<feature type="region of interest" description="Disordered" evidence="2">
    <location>
        <begin position="660"/>
        <end position="694"/>
    </location>
</feature>
<keyword evidence="6" id="KW-1185">Reference proteome</keyword>
<protein>
    <recommendedName>
        <fullName evidence="7">Formin-like protein</fullName>
    </recommendedName>
</protein>
<dbReference type="InterPro" id="IPR003609">
    <property type="entry name" value="Pan_app"/>
</dbReference>
<dbReference type="Pfam" id="PF10152">
    <property type="entry name" value="CCDC53"/>
    <property type="match status" value="7"/>
</dbReference>
<feature type="domain" description="GBD/FH3" evidence="3">
    <location>
        <begin position="23"/>
        <end position="473"/>
    </location>
</feature>
<feature type="compositionally biased region" description="Polar residues" evidence="2">
    <location>
        <begin position="564"/>
        <end position="583"/>
    </location>
</feature>
<dbReference type="SUPFAM" id="SSF57414">
    <property type="entry name" value="Hairpin loop containing domain-like"/>
    <property type="match status" value="1"/>
</dbReference>
<feature type="compositionally biased region" description="Basic and acidic residues" evidence="2">
    <location>
        <begin position="1705"/>
        <end position="1714"/>
    </location>
</feature>
<feature type="region of interest" description="Disordered" evidence="2">
    <location>
        <begin position="1244"/>
        <end position="1273"/>
    </location>
</feature>
<comment type="similarity">
    <text evidence="1">Belongs to the CCDC53 family.</text>
</comment>
<evidence type="ECO:0000256" key="1">
    <source>
        <dbReference type="ARBA" id="ARBA00006290"/>
    </source>
</evidence>
<feature type="region of interest" description="Disordered" evidence="2">
    <location>
        <begin position="859"/>
        <end position="889"/>
    </location>
</feature>
<proteinExistence type="inferred from homology"/>
<dbReference type="InterPro" id="IPR019309">
    <property type="entry name" value="WASHC3"/>
</dbReference>
<feature type="domain" description="FH2" evidence="4">
    <location>
        <begin position="1208"/>
        <end position="1669"/>
    </location>
</feature>
<feature type="compositionally biased region" description="Polar residues" evidence="2">
    <location>
        <begin position="1720"/>
        <end position="1735"/>
    </location>
</feature>
<dbReference type="SUPFAM" id="SSF101447">
    <property type="entry name" value="Formin homology 2 domain (FH2 domain)"/>
    <property type="match status" value="1"/>
</dbReference>
<dbReference type="CDD" id="cd01099">
    <property type="entry name" value="PAN_AP_HGF"/>
    <property type="match status" value="1"/>
</dbReference>
<evidence type="ECO:0000313" key="6">
    <source>
        <dbReference type="Proteomes" id="UP001146120"/>
    </source>
</evidence>
<dbReference type="InterPro" id="IPR014768">
    <property type="entry name" value="GBD/FH3_dom"/>
</dbReference>
<evidence type="ECO:0000256" key="2">
    <source>
        <dbReference type="SAM" id="MobiDB-lite"/>
    </source>
</evidence>
<dbReference type="PANTHER" id="PTHR13015:SF0">
    <property type="entry name" value="WASH COMPLEX SUBUNIT 3"/>
    <property type="match status" value="1"/>
</dbReference>
<dbReference type="PROSITE" id="PS51444">
    <property type="entry name" value="FH2"/>
    <property type="match status" value="1"/>
</dbReference>
<dbReference type="SMART" id="SM01140">
    <property type="entry name" value="Drf_GBD"/>
    <property type="match status" value="1"/>
</dbReference>
<reference evidence="5" key="2">
    <citation type="journal article" date="2023" name="Microbiol Resour">
        <title>Decontamination and Annotation of the Draft Genome Sequence of the Oomycete Lagenidium giganteum ARSEF 373.</title>
        <authorList>
            <person name="Morgan W.R."/>
            <person name="Tartar A."/>
        </authorList>
    </citation>
    <scope>NUCLEOTIDE SEQUENCE</scope>
    <source>
        <strain evidence="5">ARSEF 373</strain>
    </source>
</reference>
<feature type="compositionally biased region" description="Low complexity" evidence="2">
    <location>
        <begin position="676"/>
        <end position="694"/>
    </location>
</feature>
<dbReference type="Pfam" id="PF00024">
    <property type="entry name" value="PAN_1"/>
    <property type="match status" value="1"/>
</dbReference>
<name>A0AAV2ZAJ5_9STRA</name>
<dbReference type="SMART" id="SM00498">
    <property type="entry name" value="FH2"/>
    <property type="match status" value="1"/>
</dbReference>
<dbReference type="PANTHER" id="PTHR13015">
    <property type="entry name" value="PROTEIN AD-016-RELATED"/>
    <property type="match status" value="1"/>
</dbReference>
<dbReference type="Gene3D" id="3.50.4.10">
    <property type="entry name" value="Hepatocyte Growth Factor"/>
    <property type="match status" value="1"/>
</dbReference>
<feature type="region of interest" description="Disordered" evidence="2">
    <location>
        <begin position="1067"/>
        <end position="1086"/>
    </location>
</feature>
<dbReference type="InterPro" id="IPR011989">
    <property type="entry name" value="ARM-like"/>
</dbReference>
<dbReference type="Gene3D" id="1.20.58.2220">
    <property type="entry name" value="Formin, FH2 domain"/>
    <property type="match status" value="1"/>
</dbReference>
<dbReference type="Proteomes" id="UP001146120">
    <property type="component" value="Unassembled WGS sequence"/>
</dbReference>
<feature type="compositionally biased region" description="Low complexity" evidence="2">
    <location>
        <begin position="813"/>
        <end position="824"/>
    </location>
</feature>
<feature type="compositionally biased region" description="Pro residues" evidence="2">
    <location>
        <begin position="800"/>
        <end position="812"/>
    </location>
</feature>
<feature type="region of interest" description="Disordered" evidence="2">
    <location>
        <begin position="142"/>
        <end position="167"/>
    </location>
</feature>
<feature type="compositionally biased region" description="Polar residues" evidence="2">
    <location>
        <begin position="1663"/>
        <end position="1692"/>
    </location>
</feature>
<feature type="compositionally biased region" description="Low complexity" evidence="2">
    <location>
        <begin position="872"/>
        <end position="889"/>
    </location>
</feature>
<comment type="caution">
    <text evidence="5">The sequence shown here is derived from an EMBL/GenBank/DDBJ whole genome shotgun (WGS) entry which is preliminary data.</text>
</comment>
<feature type="region of interest" description="Disordered" evidence="2">
    <location>
        <begin position="1970"/>
        <end position="2004"/>
    </location>
</feature>
<accession>A0AAV2ZAJ5</accession>
<evidence type="ECO:0008006" key="7">
    <source>
        <dbReference type="Google" id="ProtNLM"/>
    </source>
</evidence>
<organism evidence="5 6">
    <name type="scientific">Lagenidium giganteum</name>
    <dbReference type="NCBI Taxonomy" id="4803"/>
    <lineage>
        <taxon>Eukaryota</taxon>
        <taxon>Sar</taxon>
        <taxon>Stramenopiles</taxon>
        <taxon>Oomycota</taxon>
        <taxon>Peronosporomycetes</taxon>
        <taxon>Pythiales</taxon>
        <taxon>Pythiaceae</taxon>
    </lineage>
</organism>